<evidence type="ECO:0000313" key="1">
    <source>
        <dbReference type="EMBL" id="KGE89492.1"/>
    </source>
</evidence>
<protein>
    <submittedName>
        <fullName evidence="1">Uncharacterized protein</fullName>
    </submittedName>
</protein>
<dbReference type="OrthoDB" id="9792687at2"/>
<comment type="caution">
    <text evidence="1">The sequence shown here is derived from an EMBL/GenBank/DDBJ whole genome shotgun (WGS) entry which is preliminary data.</text>
</comment>
<keyword evidence="2" id="KW-1185">Reference proteome</keyword>
<evidence type="ECO:0000313" key="2">
    <source>
        <dbReference type="Proteomes" id="UP000029736"/>
    </source>
</evidence>
<dbReference type="AlphaFoldDB" id="A0A098SEW7"/>
<sequence>MIQPLLQSELGALQDILGANKKRLKPTYENLLRWTENPGGYDLIGVDTTEKGPTVKARKPKSPAIFELLGL</sequence>
<reference evidence="1 2" key="1">
    <citation type="journal article" date="2014" name="Int. J. Syst. Evol. Microbiol.">
        <title>Phaeodactylibacter xiamenensis gen. nov., sp. nov., a member of the family Saprospiraceae isolated from the marine alga Phaeodactylum tricornutum.</title>
        <authorList>
            <person name="Chen Z.Jr."/>
            <person name="Lei X."/>
            <person name="Lai Q."/>
            <person name="Li Y."/>
            <person name="Zhang B."/>
            <person name="Zhang J."/>
            <person name="Zhang H."/>
            <person name="Yang L."/>
            <person name="Zheng W."/>
            <person name="Tian Y."/>
            <person name="Yu Z."/>
            <person name="Xu H.Jr."/>
            <person name="Zheng T."/>
        </authorList>
    </citation>
    <scope>NUCLEOTIDE SEQUENCE [LARGE SCALE GENOMIC DNA]</scope>
    <source>
        <strain evidence="1 2">KD52</strain>
    </source>
</reference>
<proteinExistence type="predicted"/>
<dbReference type="EMBL" id="JPOS01000006">
    <property type="protein sequence ID" value="KGE89492.1"/>
    <property type="molecule type" value="Genomic_DNA"/>
</dbReference>
<name>A0A098SEW7_9BACT</name>
<accession>A0A098SEW7</accession>
<dbReference type="RefSeq" id="WP_044216288.1">
    <property type="nucleotide sequence ID" value="NZ_JBKAGJ010000052.1"/>
</dbReference>
<gene>
    <name evidence="1" type="ORF">IX84_02645</name>
</gene>
<organism evidence="1 2">
    <name type="scientific">Phaeodactylibacter xiamenensis</name>
    <dbReference type="NCBI Taxonomy" id="1524460"/>
    <lineage>
        <taxon>Bacteria</taxon>
        <taxon>Pseudomonadati</taxon>
        <taxon>Bacteroidota</taxon>
        <taxon>Saprospiria</taxon>
        <taxon>Saprospirales</taxon>
        <taxon>Haliscomenobacteraceae</taxon>
        <taxon>Phaeodactylibacter</taxon>
    </lineage>
</organism>
<dbReference type="Proteomes" id="UP000029736">
    <property type="component" value="Unassembled WGS sequence"/>
</dbReference>